<keyword evidence="3" id="KW-1185">Reference proteome</keyword>
<dbReference type="PANTHER" id="PTHR11365:SF2">
    <property type="entry name" value="5-OXOPROLINASE"/>
    <property type="match status" value="1"/>
</dbReference>
<dbReference type="Proteomes" id="UP000325440">
    <property type="component" value="Unassembled WGS sequence"/>
</dbReference>
<evidence type="ECO:0000313" key="2">
    <source>
        <dbReference type="EMBL" id="VVC26663.1"/>
    </source>
</evidence>
<protein>
    <submittedName>
        <fullName evidence="2">Hydantoinaseoxoprolinase, N-terminal</fullName>
    </submittedName>
</protein>
<gene>
    <name evidence="2" type="ORF">CINCED_3A022591</name>
</gene>
<dbReference type="InterPro" id="IPR008040">
    <property type="entry name" value="Hydant_A_N"/>
</dbReference>
<dbReference type="PANTHER" id="PTHR11365">
    <property type="entry name" value="5-OXOPROLINASE RELATED"/>
    <property type="match status" value="1"/>
</dbReference>
<name>A0A5E4M587_9HEMI</name>
<feature type="domain" description="Hydantoinase/oxoprolinase N-terminal" evidence="1">
    <location>
        <begin position="6"/>
        <end position="50"/>
    </location>
</feature>
<dbReference type="EMBL" id="CABPRJ010000041">
    <property type="protein sequence ID" value="VVC26663.1"/>
    <property type="molecule type" value="Genomic_DNA"/>
</dbReference>
<proteinExistence type="predicted"/>
<feature type="domain" description="Hydantoinase/oxoprolinase N-terminal" evidence="1">
    <location>
        <begin position="63"/>
        <end position="159"/>
    </location>
</feature>
<organism evidence="2 3">
    <name type="scientific">Cinara cedri</name>
    <dbReference type="NCBI Taxonomy" id="506608"/>
    <lineage>
        <taxon>Eukaryota</taxon>
        <taxon>Metazoa</taxon>
        <taxon>Ecdysozoa</taxon>
        <taxon>Arthropoda</taxon>
        <taxon>Hexapoda</taxon>
        <taxon>Insecta</taxon>
        <taxon>Pterygota</taxon>
        <taxon>Neoptera</taxon>
        <taxon>Paraneoptera</taxon>
        <taxon>Hemiptera</taxon>
        <taxon>Sternorrhyncha</taxon>
        <taxon>Aphidomorpha</taxon>
        <taxon>Aphidoidea</taxon>
        <taxon>Aphididae</taxon>
        <taxon>Lachninae</taxon>
        <taxon>Cinara</taxon>
    </lineage>
</organism>
<dbReference type="AlphaFoldDB" id="A0A5E4M587"/>
<dbReference type="GO" id="GO:0006749">
    <property type="term" value="P:glutathione metabolic process"/>
    <property type="evidence" value="ECO:0007669"/>
    <property type="project" value="TreeGrafter"/>
</dbReference>
<evidence type="ECO:0000259" key="1">
    <source>
        <dbReference type="Pfam" id="PF05378"/>
    </source>
</evidence>
<accession>A0A5E4M587</accession>
<reference evidence="2 3" key="1">
    <citation type="submission" date="2019-08" db="EMBL/GenBank/DDBJ databases">
        <authorList>
            <person name="Alioto T."/>
            <person name="Alioto T."/>
            <person name="Gomez Garrido J."/>
        </authorList>
    </citation>
    <scope>NUCLEOTIDE SEQUENCE [LARGE SCALE GENOMIC DNA]</scope>
</reference>
<dbReference type="OrthoDB" id="3643at2759"/>
<sequence length="160" mass="18351">MSRKLKFALDQGGTFTDTYARCPNGEVRVMKLLSVDLTNYLDAPREGIRTGNWKKYATERIYSTRGFKDLLHIGNKAHPKIFDFKIMILDVCEEVFEVDCHIINFKCEKCATCEDIQILKQIDEAALKSDLVLLKAKGFNSIAVALMHYYTYVEHEFTVG</sequence>
<dbReference type="GO" id="GO:0017168">
    <property type="term" value="F:5-oxoprolinase (ATP-hydrolyzing) activity"/>
    <property type="evidence" value="ECO:0007669"/>
    <property type="project" value="TreeGrafter"/>
</dbReference>
<evidence type="ECO:0000313" key="3">
    <source>
        <dbReference type="Proteomes" id="UP000325440"/>
    </source>
</evidence>
<dbReference type="GO" id="GO:0005829">
    <property type="term" value="C:cytosol"/>
    <property type="evidence" value="ECO:0007669"/>
    <property type="project" value="TreeGrafter"/>
</dbReference>
<dbReference type="Pfam" id="PF05378">
    <property type="entry name" value="Hydant_A_N"/>
    <property type="match status" value="2"/>
</dbReference>
<dbReference type="InterPro" id="IPR045079">
    <property type="entry name" value="Oxoprolinase-like"/>
</dbReference>